<keyword evidence="3" id="KW-1185">Reference proteome</keyword>
<feature type="compositionally biased region" description="Basic residues" evidence="1">
    <location>
        <begin position="269"/>
        <end position="278"/>
    </location>
</feature>
<evidence type="ECO:0000313" key="3">
    <source>
        <dbReference type="Proteomes" id="UP000279236"/>
    </source>
</evidence>
<name>A0A427XGZ2_9TREE</name>
<evidence type="ECO:0000313" key="2">
    <source>
        <dbReference type="EMBL" id="RSH77974.1"/>
    </source>
</evidence>
<feature type="compositionally biased region" description="Polar residues" evidence="1">
    <location>
        <begin position="101"/>
        <end position="110"/>
    </location>
</feature>
<evidence type="ECO:0000256" key="1">
    <source>
        <dbReference type="SAM" id="MobiDB-lite"/>
    </source>
</evidence>
<feature type="region of interest" description="Disordered" evidence="1">
    <location>
        <begin position="82"/>
        <end position="152"/>
    </location>
</feature>
<protein>
    <submittedName>
        <fullName evidence="2">Uncharacterized protein</fullName>
    </submittedName>
</protein>
<dbReference type="RefSeq" id="XP_028473121.1">
    <property type="nucleotide sequence ID" value="XM_028618754.1"/>
</dbReference>
<feature type="region of interest" description="Disordered" evidence="1">
    <location>
        <begin position="1"/>
        <end position="64"/>
    </location>
</feature>
<gene>
    <name evidence="2" type="ORF">EHS24_003048</name>
</gene>
<dbReference type="EMBL" id="RSCE01000014">
    <property type="protein sequence ID" value="RSH77974.1"/>
    <property type="molecule type" value="Genomic_DNA"/>
</dbReference>
<sequence length="288" mass="30999">MVGVNTSPNGDDASAVHPLHMSHATIDEAAHVASSDEDQTPTPPSTCGPHTPARSRTRAVPRSPLKLLTWDEYRAYRHFNQEDMDHGDDGDGADDADDTASSCTQDTTPSHPARRCVSMGAVLHDPVWSGASDDSDESDQEEEYHTEEDAVVPAALREATDSPTFIVPRLTPYPGPDQLPSTARSLHAAINVPMFALVPTKAYRVYQEDSSTNNNNNKPAAGPSTRSRIVSAPVVASSSSKKAVVGVGSVTPVAGHKHKRNDTPATPRTQHHQKRRRPLLQTKDQNAA</sequence>
<dbReference type="AlphaFoldDB" id="A0A427XGZ2"/>
<dbReference type="Proteomes" id="UP000279236">
    <property type="component" value="Unassembled WGS sequence"/>
</dbReference>
<reference evidence="2 3" key="1">
    <citation type="submission" date="2018-11" db="EMBL/GenBank/DDBJ databases">
        <title>Genome sequence of Apiotrichum porosum DSM 27194.</title>
        <authorList>
            <person name="Aliyu H."/>
            <person name="Gorte O."/>
            <person name="Ochsenreither K."/>
        </authorList>
    </citation>
    <scope>NUCLEOTIDE SEQUENCE [LARGE SCALE GENOMIC DNA]</scope>
    <source>
        <strain evidence="2 3">DSM 27194</strain>
    </source>
</reference>
<feature type="compositionally biased region" description="Polar residues" evidence="1">
    <location>
        <begin position="208"/>
        <end position="228"/>
    </location>
</feature>
<comment type="caution">
    <text evidence="2">The sequence shown here is derived from an EMBL/GenBank/DDBJ whole genome shotgun (WGS) entry which is preliminary data.</text>
</comment>
<organism evidence="2 3">
    <name type="scientific">Apiotrichum porosum</name>
    <dbReference type="NCBI Taxonomy" id="105984"/>
    <lineage>
        <taxon>Eukaryota</taxon>
        <taxon>Fungi</taxon>
        <taxon>Dikarya</taxon>
        <taxon>Basidiomycota</taxon>
        <taxon>Agaricomycotina</taxon>
        <taxon>Tremellomycetes</taxon>
        <taxon>Trichosporonales</taxon>
        <taxon>Trichosporonaceae</taxon>
        <taxon>Apiotrichum</taxon>
    </lineage>
</organism>
<dbReference type="GeneID" id="39587591"/>
<accession>A0A427XGZ2</accession>
<feature type="compositionally biased region" description="Low complexity" evidence="1">
    <location>
        <begin position="230"/>
        <end position="250"/>
    </location>
</feature>
<feature type="compositionally biased region" description="Acidic residues" evidence="1">
    <location>
        <begin position="133"/>
        <end position="150"/>
    </location>
</feature>
<feature type="region of interest" description="Disordered" evidence="1">
    <location>
        <begin position="208"/>
        <end position="288"/>
    </location>
</feature>
<proteinExistence type="predicted"/>